<dbReference type="Proteomes" id="UP000226031">
    <property type="component" value="Unassembled WGS sequence"/>
</dbReference>
<dbReference type="AlphaFoldDB" id="A0A2B7ZN90"/>
<evidence type="ECO:0000313" key="3">
    <source>
        <dbReference type="Proteomes" id="UP000226031"/>
    </source>
</evidence>
<feature type="region of interest" description="Disordered" evidence="1">
    <location>
        <begin position="234"/>
        <end position="279"/>
    </location>
</feature>
<evidence type="ECO:0000313" key="2">
    <source>
        <dbReference type="EMBL" id="PGH34658.1"/>
    </source>
</evidence>
<protein>
    <submittedName>
        <fullName evidence="2">Uncharacterized protein</fullName>
    </submittedName>
</protein>
<feature type="compositionally biased region" description="Low complexity" evidence="1">
    <location>
        <begin position="1033"/>
        <end position="1042"/>
    </location>
</feature>
<feature type="region of interest" description="Disordered" evidence="1">
    <location>
        <begin position="150"/>
        <end position="185"/>
    </location>
</feature>
<dbReference type="VEuPathDB" id="FungiDB:EMCG_04312"/>
<feature type="region of interest" description="Disordered" evidence="1">
    <location>
        <begin position="301"/>
        <end position="320"/>
    </location>
</feature>
<feature type="compositionally biased region" description="Basic residues" evidence="1">
    <location>
        <begin position="1048"/>
        <end position="1057"/>
    </location>
</feature>
<proteinExistence type="predicted"/>
<feature type="compositionally biased region" description="Polar residues" evidence="1">
    <location>
        <begin position="301"/>
        <end position="311"/>
    </location>
</feature>
<reference evidence="2 3" key="1">
    <citation type="submission" date="2017-10" db="EMBL/GenBank/DDBJ databases">
        <title>Comparative genomics in systemic dimorphic fungi from Ajellomycetaceae.</title>
        <authorList>
            <person name="Munoz J.F."/>
            <person name="Mcewen J.G."/>
            <person name="Clay O.K."/>
            <person name="Cuomo C.A."/>
        </authorList>
    </citation>
    <scope>NUCLEOTIDE SEQUENCE [LARGE SCALE GENOMIC DNA]</scope>
    <source>
        <strain evidence="2 3">UAMH4076</strain>
    </source>
</reference>
<feature type="compositionally biased region" description="Basic and acidic residues" evidence="1">
    <location>
        <begin position="460"/>
        <end position="470"/>
    </location>
</feature>
<organism evidence="2 3">
    <name type="scientific">[Emmonsia] crescens</name>
    <dbReference type="NCBI Taxonomy" id="73230"/>
    <lineage>
        <taxon>Eukaryota</taxon>
        <taxon>Fungi</taxon>
        <taxon>Dikarya</taxon>
        <taxon>Ascomycota</taxon>
        <taxon>Pezizomycotina</taxon>
        <taxon>Eurotiomycetes</taxon>
        <taxon>Eurotiomycetidae</taxon>
        <taxon>Onygenales</taxon>
        <taxon>Ajellomycetaceae</taxon>
        <taxon>Emergomyces</taxon>
    </lineage>
</organism>
<feature type="region of interest" description="Disordered" evidence="1">
    <location>
        <begin position="970"/>
        <end position="1057"/>
    </location>
</feature>
<feature type="compositionally biased region" description="Low complexity" evidence="1">
    <location>
        <begin position="342"/>
        <end position="351"/>
    </location>
</feature>
<dbReference type="STRING" id="73230.A0A2B7ZN90"/>
<dbReference type="EMBL" id="PDND01000036">
    <property type="protein sequence ID" value="PGH34658.1"/>
    <property type="molecule type" value="Genomic_DNA"/>
</dbReference>
<feature type="compositionally biased region" description="Polar residues" evidence="1">
    <location>
        <begin position="386"/>
        <end position="400"/>
    </location>
</feature>
<feature type="compositionally biased region" description="Basic and acidic residues" evidence="1">
    <location>
        <begin position="493"/>
        <end position="504"/>
    </location>
</feature>
<feature type="region of interest" description="Disordered" evidence="1">
    <location>
        <begin position="747"/>
        <end position="773"/>
    </location>
</feature>
<feature type="compositionally biased region" description="Polar residues" evidence="1">
    <location>
        <begin position="639"/>
        <end position="657"/>
    </location>
</feature>
<keyword evidence="3" id="KW-1185">Reference proteome</keyword>
<comment type="caution">
    <text evidence="2">The sequence shown here is derived from an EMBL/GenBank/DDBJ whole genome shotgun (WGS) entry which is preliminary data.</text>
</comment>
<sequence length="1103" mass="121289">MASSALFSSHRALRHPALPVSPLTCSQLLAPTISSTSQTVRSPASLHSRQQRSLFWWSRNHDPEWRSQGKSRLERLMQKEKEIQSFYDKYVTHARRRRPYIYQSWRSNKSHGPERASRFHRRWDVYDEPGKVMGKGNEWGKSWVAKEHGSKNGFEESESPGEKNGFDSWDGKEREFGESMRRESEQRFEKLKEALDHDPYGLIFGRRLQPFPFGLKEGSWLSFYKSLFGDEDPMNRNPCSSSPGDPRKPPINIGTEPGATTSSEMKFNEDHSPSSNTTTDVAFEFDPISGRMVPARTRAIDNQTDDTSPIILSNPRDGEAEVETYHEQFNSKPELKVDMEEPVVIEPEGPVSSKTVYPYDANDQSNSKPAQNADTEGPGAIEPKQPISSKINSANNVNDQSHSKPALDTGEPAVHSKEAISSRIAAVGDTTETHQTIAGQKVDTERPVVESNQPVSRKTALGDDAKDAPKPDVWLMGEPEKPAGAKVLTSNSEEAKRATLDAKNKSSMQSPSRISEELAANRAADWQTYRRIMAKWKDRLDNSGRIAKELEGMSHADYLRHVEAPSASPVGEIYQKAYSGGDGSQAEEGLDRLRASDIRASYKTRAEGHDGAKKTYEGLQDADCGLDIDELRWKLSPNNNDASNVETTQGSISSATPATDPMQKAIDSLLDDDDTGGTKRGKVTYIRNIGGDGDLCTTASGSKHDEIHPVFGIKTTDANLHSEIGHIARELREIKETTNSMNAHLTEHHSPSETAVDSGTQNNTKNAAASSERMKNAMEEREKQIANIGETLNDVKNTNTSIVTLLTELGEDTQRMRSIMKEDTKKPPLDQNVSKENTPSQYRVLAYDSLTMEVKDVSVSSGHSGSNDIAQQLHPTEALSRLNNPSRFLEHFPLLEAQGYEIVSGSGDILIFKKVSGGQDVTDTLKTASSDATAAKKRDGDAYGDGDAMLHSPAQAAQLEKEAIDQFESGLATAEPSASSPEPPPSSSSSSSSERTETRKGNNITPASEETSSHAYDKKANQSSYDYSEEAKQQQQQQQDSSTPPPPKTKKRPPFLRKTLRRVLLTGGVAAGTCYAFGVVAEYFRTGGHDGLGPQGFTGLEGR</sequence>
<feature type="compositionally biased region" description="Polar residues" evidence="1">
    <location>
        <begin position="1001"/>
        <end position="1010"/>
    </location>
</feature>
<feature type="region of interest" description="Disordered" evidence="1">
    <location>
        <begin position="639"/>
        <end position="659"/>
    </location>
</feature>
<feature type="compositionally biased region" description="Basic and acidic residues" evidence="1">
    <location>
        <begin position="1011"/>
        <end position="1020"/>
    </location>
</feature>
<evidence type="ECO:0000256" key="1">
    <source>
        <dbReference type="SAM" id="MobiDB-lite"/>
    </source>
</evidence>
<feature type="region of interest" description="Disordered" evidence="1">
    <location>
        <begin position="328"/>
        <end position="516"/>
    </location>
</feature>
<feature type="compositionally biased region" description="Polar residues" evidence="1">
    <location>
        <begin position="362"/>
        <end position="374"/>
    </location>
</feature>
<feature type="compositionally biased region" description="Polar residues" evidence="1">
    <location>
        <begin position="752"/>
        <end position="769"/>
    </location>
</feature>
<name>A0A2B7ZN90_9EURO</name>
<gene>
    <name evidence="2" type="ORF">GX50_02548</name>
</gene>
<accession>A0A2B7ZN90</accession>